<feature type="region of interest" description="Disordered" evidence="1">
    <location>
        <begin position="58"/>
        <end position="92"/>
    </location>
</feature>
<evidence type="ECO:0000313" key="4">
    <source>
        <dbReference type="Proteomes" id="UP001165289"/>
    </source>
</evidence>
<organism evidence="3 4">
    <name type="scientific">Oopsacas minuta</name>
    <dbReference type="NCBI Taxonomy" id="111878"/>
    <lineage>
        <taxon>Eukaryota</taxon>
        <taxon>Metazoa</taxon>
        <taxon>Porifera</taxon>
        <taxon>Hexactinellida</taxon>
        <taxon>Hexasterophora</taxon>
        <taxon>Lyssacinosida</taxon>
        <taxon>Leucopsacidae</taxon>
        <taxon>Oopsacas</taxon>
    </lineage>
</organism>
<dbReference type="Gene3D" id="3.80.10.10">
    <property type="entry name" value="Ribonuclease Inhibitor"/>
    <property type="match status" value="2"/>
</dbReference>
<keyword evidence="4" id="KW-1185">Reference proteome</keyword>
<reference evidence="3 4" key="1">
    <citation type="journal article" date="2023" name="BMC Biol.">
        <title>The compact genome of the sponge Oopsacas minuta (Hexactinellida) is lacking key metazoan core genes.</title>
        <authorList>
            <person name="Santini S."/>
            <person name="Schenkelaars Q."/>
            <person name="Jourda C."/>
            <person name="Duchesne M."/>
            <person name="Belahbib H."/>
            <person name="Rocher C."/>
            <person name="Selva M."/>
            <person name="Riesgo A."/>
            <person name="Vervoort M."/>
            <person name="Leys S.P."/>
            <person name="Kodjabachian L."/>
            <person name="Le Bivic A."/>
            <person name="Borchiellini C."/>
            <person name="Claverie J.M."/>
            <person name="Renard E."/>
        </authorList>
    </citation>
    <scope>NUCLEOTIDE SEQUENCE [LARGE SCALE GENOMIC DNA]</scope>
    <source>
        <strain evidence="3">SPO-2</strain>
    </source>
</reference>
<gene>
    <name evidence="3" type="ORF">LOD99_612</name>
</gene>
<dbReference type="InterPro" id="IPR052394">
    <property type="entry name" value="LRR-containing"/>
</dbReference>
<protein>
    <submittedName>
        <fullName evidence="3">Leucine-rich repeat-containing protein 74B</fullName>
    </submittedName>
</protein>
<keyword evidence="2" id="KW-0472">Membrane</keyword>
<evidence type="ECO:0000313" key="3">
    <source>
        <dbReference type="EMBL" id="KAI6657870.1"/>
    </source>
</evidence>
<dbReference type="EMBL" id="JAKMXF010000111">
    <property type="protein sequence ID" value="KAI6657870.1"/>
    <property type="molecule type" value="Genomic_DNA"/>
</dbReference>
<dbReference type="Proteomes" id="UP001165289">
    <property type="component" value="Unassembled WGS sequence"/>
</dbReference>
<dbReference type="InterPro" id="IPR032675">
    <property type="entry name" value="LRR_dom_sf"/>
</dbReference>
<dbReference type="Pfam" id="PF13516">
    <property type="entry name" value="LRR_6"/>
    <property type="match status" value="4"/>
</dbReference>
<dbReference type="SUPFAM" id="SSF52047">
    <property type="entry name" value="RNI-like"/>
    <property type="match status" value="1"/>
</dbReference>
<comment type="caution">
    <text evidence="3">The sequence shown here is derived from an EMBL/GenBank/DDBJ whole genome shotgun (WGS) entry which is preliminary data.</text>
</comment>
<keyword evidence="2" id="KW-1133">Transmembrane helix</keyword>
<dbReference type="PANTHER" id="PTHR24114:SF50">
    <property type="entry name" value="RNI-LIKE PROTEIN"/>
    <property type="match status" value="1"/>
</dbReference>
<keyword evidence="2" id="KW-0812">Transmembrane</keyword>
<dbReference type="PANTHER" id="PTHR24114">
    <property type="entry name" value="LEUCINE RICH REPEAT FAMILY PROTEIN"/>
    <property type="match status" value="1"/>
</dbReference>
<dbReference type="InterPro" id="IPR001611">
    <property type="entry name" value="Leu-rich_rpt"/>
</dbReference>
<name>A0AAV7KAM0_9METZ</name>
<sequence length="305" mass="32989">MVESQTSMLESVAQTGESIEIDDVAYTFVSPSKTALTSAVIQEASEISESSVSVSIHGLGNGTNEVKSSGQDRAHSPNSEPDWDGPVDHEENSRNKYDESFIYLNTCKRMGIVPVSYFLRNITFSEINLKHHGLGPRGTKAICLSLTSNSTVTNLNLSDNGLGPSGAIALADMLKDNCYISELDVSFNKIGNTGVIALSQVMLDNSTVTRCNLSNNDLDNKCSENLAELLKCNFSLSHLDLSHNKLEEEAGVFMGPSLGENEVLKSLDLSWNSITGKGAISIAQVPMYVVIYLTICFCVLSLTFN</sequence>
<accession>A0AAV7KAM0</accession>
<proteinExistence type="predicted"/>
<feature type="transmembrane region" description="Helical" evidence="2">
    <location>
        <begin position="285"/>
        <end position="304"/>
    </location>
</feature>
<evidence type="ECO:0000256" key="1">
    <source>
        <dbReference type="SAM" id="MobiDB-lite"/>
    </source>
</evidence>
<dbReference type="SMART" id="SM00368">
    <property type="entry name" value="LRR_RI"/>
    <property type="match status" value="6"/>
</dbReference>
<evidence type="ECO:0000256" key="2">
    <source>
        <dbReference type="SAM" id="Phobius"/>
    </source>
</evidence>
<dbReference type="AlphaFoldDB" id="A0AAV7KAM0"/>